<dbReference type="Proteomes" id="UP000004846">
    <property type="component" value="Unassembled WGS sequence"/>
</dbReference>
<sequence>MFILLEIYYTPTSAIIADALARKYEVVSLDKARNIANKFKASLKQKTDLYVIESILIDAGYKKEPVNL</sequence>
<name>A0A125W5Z4_ENTFL</name>
<reference evidence="1 2" key="1">
    <citation type="submission" date="2010-07" db="EMBL/GenBank/DDBJ databases">
        <authorList>
            <person name="Sid Ahmed O."/>
        </authorList>
    </citation>
    <scope>NUCLEOTIDE SEQUENCE [LARGE SCALE GENOMIC DNA]</scope>
    <source>
        <strain evidence="1 2">TX4248</strain>
    </source>
</reference>
<organism evidence="1 2">
    <name type="scientific">Enterococcus faecalis TX4248</name>
    <dbReference type="NCBI Taxonomy" id="749495"/>
    <lineage>
        <taxon>Bacteria</taxon>
        <taxon>Bacillati</taxon>
        <taxon>Bacillota</taxon>
        <taxon>Bacilli</taxon>
        <taxon>Lactobacillales</taxon>
        <taxon>Enterococcaceae</taxon>
        <taxon>Enterococcus</taxon>
    </lineage>
</organism>
<dbReference type="HOGENOM" id="CLU_2824401_0_0_9"/>
<dbReference type="RefSeq" id="WP_002365163.1">
    <property type="nucleotide sequence ID" value="NZ_GL454456.1"/>
</dbReference>
<dbReference type="AlphaFoldDB" id="A0A125W5Z4"/>
<gene>
    <name evidence="1" type="ORF">HMPREF9498_01745</name>
</gene>
<accession>A0A125W5Z4</accession>
<dbReference type="EMBL" id="AEBR01000056">
    <property type="protein sequence ID" value="EFM82638.1"/>
    <property type="molecule type" value="Genomic_DNA"/>
</dbReference>
<proteinExistence type="predicted"/>
<evidence type="ECO:0000313" key="2">
    <source>
        <dbReference type="Proteomes" id="UP000004846"/>
    </source>
</evidence>
<protein>
    <submittedName>
        <fullName evidence="1">Uncharacterized protein</fullName>
    </submittedName>
</protein>
<evidence type="ECO:0000313" key="1">
    <source>
        <dbReference type="EMBL" id="EFM82638.1"/>
    </source>
</evidence>
<comment type="caution">
    <text evidence="1">The sequence shown here is derived from an EMBL/GenBank/DDBJ whole genome shotgun (WGS) entry which is preliminary data.</text>
</comment>